<accession>A0A2Z4RST1</accession>
<dbReference type="SMART" id="SM00448">
    <property type="entry name" value="REC"/>
    <property type="match status" value="1"/>
</dbReference>
<dbReference type="SUPFAM" id="SSF141868">
    <property type="entry name" value="EAL domain-like"/>
    <property type="match status" value="1"/>
</dbReference>
<keyword evidence="1" id="KW-0597">Phosphoprotein</keyword>
<dbReference type="PANTHER" id="PTHR33121">
    <property type="entry name" value="CYCLIC DI-GMP PHOSPHODIESTERASE PDEF"/>
    <property type="match status" value="1"/>
</dbReference>
<dbReference type="Proteomes" id="UP000250299">
    <property type="component" value="Chromosome"/>
</dbReference>
<evidence type="ECO:0000313" key="4">
    <source>
        <dbReference type="EMBL" id="AWY44109.1"/>
    </source>
</evidence>
<dbReference type="InterPro" id="IPR001633">
    <property type="entry name" value="EAL_dom"/>
</dbReference>
<dbReference type="Gene3D" id="3.40.50.2300">
    <property type="match status" value="1"/>
</dbReference>
<dbReference type="Pfam" id="PF00563">
    <property type="entry name" value="EAL"/>
    <property type="match status" value="1"/>
</dbReference>
<dbReference type="InterPro" id="IPR035919">
    <property type="entry name" value="EAL_sf"/>
</dbReference>
<dbReference type="Pfam" id="PF00072">
    <property type="entry name" value="Response_reg"/>
    <property type="match status" value="1"/>
</dbReference>
<dbReference type="GO" id="GO:0000160">
    <property type="term" value="P:phosphorelay signal transduction system"/>
    <property type="evidence" value="ECO:0007669"/>
    <property type="project" value="InterPro"/>
</dbReference>
<feature type="domain" description="Response regulatory" evidence="2">
    <location>
        <begin position="4"/>
        <end position="124"/>
    </location>
</feature>
<dbReference type="InterPro" id="IPR001789">
    <property type="entry name" value="Sig_transdc_resp-reg_receiver"/>
</dbReference>
<reference evidence="4 5" key="1">
    <citation type="submission" date="2018-05" db="EMBL/GenBank/DDBJ databases">
        <title>Whole genome sequence of Pseudomonas putida JBC17.</title>
        <authorList>
            <person name="Lee Y.H."/>
            <person name="David K."/>
        </authorList>
    </citation>
    <scope>NUCLEOTIDE SEQUENCE [LARGE SCALE GENOMIC DNA]</scope>
    <source>
        <strain evidence="4 5">JBC17</strain>
    </source>
</reference>
<gene>
    <name evidence="4" type="ORF">DKY63_31045</name>
</gene>
<evidence type="ECO:0000256" key="1">
    <source>
        <dbReference type="PROSITE-ProRule" id="PRU00169"/>
    </source>
</evidence>
<dbReference type="PANTHER" id="PTHR33121:SF70">
    <property type="entry name" value="SIGNALING PROTEIN YKOW"/>
    <property type="match status" value="1"/>
</dbReference>
<proteinExistence type="predicted"/>
<dbReference type="OrthoDB" id="9812358at2"/>
<evidence type="ECO:0000313" key="5">
    <source>
        <dbReference type="Proteomes" id="UP000250299"/>
    </source>
</evidence>
<dbReference type="PROSITE" id="PS50883">
    <property type="entry name" value="EAL"/>
    <property type="match status" value="1"/>
</dbReference>
<feature type="domain" description="EAL" evidence="3">
    <location>
        <begin position="138"/>
        <end position="391"/>
    </location>
</feature>
<dbReference type="CDD" id="cd01948">
    <property type="entry name" value="EAL"/>
    <property type="match status" value="1"/>
</dbReference>
<protein>
    <submittedName>
        <fullName evidence="4">EAL domain-containing protein</fullName>
    </submittedName>
</protein>
<dbReference type="Gene3D" id="3.20.20.450">
    <property type="entry name" value="EAL domain"/>
    <property type="match status" value="1"/>
</dbReference>
<feature type="modified residue" description="4-aspartylphosphate" evidence="1">
    <location>
        <position position="54"/>
    </location>
</feature>
<evidence type="ECO:0000259" key="2">
    <source>
        <dbReference type="PROSITE" id="PS50110"/>
    </source>
</evidence>
<dbReference type="SUPFAM" id="SSF52172">
    <property type="entry name" value="CheY-like"/>
    <property type="match status" value="1"/>
</dbReference>
<evidence type="ECO:0000259" key="3">
    <source>
        <dbReference type="PROSITE" id="PS50883"/>
    </source>
</evidence>
<dbReference type="PROSITE" id="PS50110">
    <property type="entry name" value="RESPONSE_REGULATORY"/>
    <property type="match status" value="1"/>
</dbReference>
<dbReference type="AlphaFoldDB" id="A0A2Z4RST1"/>
<dbReference type="GO" id="GO:0071111">
    <property type="term" value="F:cyclic-guanylate-specific phosphodiesterase activity"/>
    <property type="evidence" value="ECO:0007669"/>
    <property type="project" value="InterPro"/>
</dbReference>
<dbReference type="InterPro" id="IPR050706">
    <property type="entry name" value="Cyclic-di-GMP_PDE-like"/>
</dbReference>
<dbReference type="EMBL" id="CP029693">
    <property type="protein sequence ID" value="AWY44109.1"/>
    <property type="molecule type" value="Genomic_DNA"/>
</dbReference>
<dbReference type="RefSeq" id="WP_110967628.1">
    <property type="nucleotide sequence ID" value="NZ_CP029693.1"/>
</dbReference>
<organism evidence="4 5">
    <name type="scientific">Pseudomonas putida</name>
    <name type="common">Arthrobacter siderocapsulatus</name>
    <dbReference type="NCBI Taxonomy" id="303"/>
    <lineage>
        <taxon>Bacteria</taxon>
        <taxon>Pseudomonadati</taxon>
        <taxon>Pseudomonadota</taxon>
        <taxon>Gammaproteobacteria</taxon>
        <taxon>Pseudomonadales</taxon>
        <taxon>Pseudomonadaceae</taxon>
        <taxon>Pseudomonas</taxon>
    </lineage>
</organism>
<dbReference type="SMART" id="SM00052">
    <property type="entry name" value="EAL"/>
    <property type="match status" value="1"/>
</dbReference>
<sequence>MAFNILVVEDHLFQHQYLLELLGALGGVCIQSAFNGKEALELLESQTFDLILSDLMMPGMDGVQLVQKLSELKQKPALAFMSTATGRMMVSASLAAKSLGFKVLGQITKPVSPAALRKLLEKLVAFGSDLSATARAPEEHSAAELSHAISSGQIQPWFQPKKSLASGQIVAAEALARWNHPTLGVLLPRDFLPGIIRHDLEDALLMQFVTQTLKAQSIWRSQGYDIPVTINLPTHLLDDDDLPDRLYELVVKEGGQPSSIGFELMESSATKKLGRYFSGVCRLRFKGFGLAQDDFGKGYSSYFNLVSTPFTELKIDRSLVYGCVENENLEAALASIVTLGKKLGLNVVAEGVETPEELALLSRLHCDQAQGFLISRAVDPQRFSGLLAEPVPAGR</sequence>
<name>A0A2Z4RST1_PSEPU</name>
<dbReference type="InterPro" id="IPR011006">
    <property type="entry name" value="CheY-like_superfamily"/>
</dbReference>